<evidence type="ECO:0000256" key="4">
    <source>
        <dbReference type="ARBA" id="ARBA00023002"/>
    </source>
</evidence>
<evidence type="ECO:0000259" key="11">
    <source>
        <dbReference type="SMART" id="SM01003"/>
    </source>
</evidence>
<keyword evidence="9" id="KW-0547">Nucleotide-binding</keyword>
<accession>A0AAW6SPC1</accession>
<dbReference type="Pfam" id="PF05222">
    <property type="entry name" value="AlaDh_PNT_N"/>
    <property type="match status" value="1"/>
</dbReference>
<comment type="pathway">
    <text evidence="1">Amino-acid degradation; L-alanine degradation via dehydrogenase pathway; NH(3) and pyruvate from L-alanine: step 1/1.</text>
</comment>
<feature type="binding site" evidence="8">
    <location>
        <position position="75"/>
    </location>
    <ligand>
        <name>substrate</name>
    </ligand>
</feature>
<dbReference type="GO" id="GO:0042853">
    <property type="term" value="P:L-alanine catabolic process"/>
    <property type="evidence" value="ECO:0007669"/>
    <property type="project" value="InterPro"/>
</dbReference>
<evidence type="ECO:0000256" key="8">
    <source>
        <dbReference type="PIRSR" id="PIRSR000183-2"/>
    </source>
</evidence>
<evidence type="ECO:0000256" key="7">
    <source>
        <dbReference type="PIRSR" id="PIRSR000183-1"/>
    </source>
</evidence>
<feature type="binding site" evidence="9">
    <location>
        <begin position="298"/>
        <end position="301"/>
    </location>
    <ligand>
        <name>NAD(+)</name>
        <dbReference type="ChEBI" id="CHEBI:57540"/>
    </ligand>
</feature>
<name>A0AAW6SPC1_9BACI</name>
<dbReference type="PANTHER" id="PTHR42795:SF1">
    <property type="entry name" value="ALANINE DEHYDROGENASE"/>
    <property type="match status" value="1"/>
</dbReference>
<dbReference type="PIRSF" id="PIRSF000183">
    <property type="entry name" value="Alanine_dh"/>
    <property type="match status" value="1"/>
</dbReference>
<evidence type="ECO:0000256" key="5">
    <source>
        <dbReference type="ARBA" id="ARBA00023027"/>
    </source>
</evidence>
<evidence type="ECO:0000259" key="10">
    <source>
        <dbReference type="SMART" id="SM01002"/>
    </source>
</evidence>
<comment type="similarity">
    <text evidence="2 6">Belongs to the AlaDH/PNT family.</text>
</comment>
<feature type="binding site" evidence="9">
    <location>
        <position position="219"/>
    </location>
    <ligand>
        <name>NAD(+)</name>
        <dbReference type="ChEBI" id="CHEBI:57540"/>
    </ligand>
</feature>
<dbReference type="SMART" id="SM01002">
    <property type="entry name" value="AlaDh_PNT_C"/>
    <property type="match status" value="1"/>
</dbReference>
<dbReference type="Pfam" id="PF01262">
    <property type="entry name" value="AlaDh_PNT_C"/>
    <property type="match status" value="1"/>
</dbReference>
<feature type="domain" description="Alanine dehydrogenase/pyridine nucleotide transhydrogenase N-terminal" evidence="11">
    <location>
        <begin position="4"/>
        <end position="136"/>
    </location>
</feature>
<feature type="active site" description="Proton donor/acceptor" evidence="7">
    <location>
        <position position="96"/>
    </location>
</feature>
<proteinExistence type="inferred from homology"/>
<dbReference type="Gene3D" id="3.40.50.720">
    <property type="entry name" value="NAD(P)-binding Rossmann-like Domain"/>
    <property type="match status" value="2"/>
</dbReference>
<dbReference type="PANTHER" id="PTHR42795">
    <property type="entry name" value="ALANINE DEHYDROGENASE"/>
    <property type="match status" value="1"/>
</dbReference>
<evidence type="ECO:0000256" key="9">
    <source>
        <dbReference type="PIRSR" id="PIRSR000183-3"/>
    </source>
</evidence>
<keyword evidence="5 6" id="KW-0520">NAD</keyword>
<dbReference type="GO" id="GO:0005886">
    <property type="term" value="C:plasma membrane"/>
    <property type="evidence" value="ECO:0007669"/>
    <property type="project" value="TreeGrafter"/>
</dbReference>
<feature type="binding site" evidence="8">
    <location>
        <position position="15"/>
    </location>
    <ligand>
        <name>substrate</name>
    </ligand>
</feature>
<reference evidence="12" key="1">
    <citation type="submission" date="2023-03" db="EMBL/GenBank/DDBJ databases">
        <title>Bacterial isolates from washroom surfaces on a university campus.</title>
        <authorList>
            <person name="Holman D.B."/>
            <person name="Gzyl K.E."/>
            <person name="Taheri A.E."/>
        </authorList>
    </citation>
    <scope>NUCLEOTIDE SEQUENCE</scope>
    <source>
        <strain evidence="12">RD03</strain>
    </source>
</reference>
<dbReference type="CDD" id="cd05305">
    <property type="entry name" value="L-AlaDH"/>
    <property type="match status" value="1"/>
</dbReference>
<feature type="active site" description="Proton donor/acceptor" evidence="7">
    <location>
        <position position="269"/>
    </location>
</feature>
<evidence type="ECO:0000256" key="3">
    <source>
        <dbReference type="ARBA" id="ARBA00012897"/>
    </source>
</evidence>
<dbReference type="InterPro" id="IPR007886">
    <property type="entry name" value="AlaDH/PNT_N"/>
</dbReference>
<dbReference type="Proteomes" id="UP001159179">
    <property type="component" value="Unassembled WGS sequence"/>
</dbReference>
<dbReference type="GO" id="GO:0000166">
    <property type="term" value="F:nucleotide binding"/>
    <property type="evidence" value="ECO:0007669"/>
    <property type="project" value="UniProtKB-KW"/>
</dbReference>
<feature type="binding site" evidence="9">
    <location>
        <position position="133"/>
    </location>
    <ligand>
        <name>NAD(+)</name>
        <dbReference type="ChEBI" id="CHEBI:57540"/>
    </ligand>
</feature>
<dbReference type="InterPro" id="IPR008141">
    <property type="entry name" value="Ala_DH"/>
</dbReference>
<protein>
    <recommendedName>
        <fullName evidence="3 6">Alanine dehydrogenase</fullName>
        <ecNumber evidence="3 6">1.4.1.1</ecNumber>
    </recommendedName>
</protein>
<sequence>MIIGVPKEIKNNENRVAMTPAGVVHLLNAGHKVIIETNAGLGSGFTNEEYKQAGAEIIESASDVWAKSDMIMKVKEPLSSEYNYFRKGLILFTYLHLAAEPELTKALVDSEVIAIAYETVTVNRTLPLLSPMSEVAGRMASQIGAQFLEKTQGGKGILLSGVPGVKRGKVTIIGGGMVGTNAAKIAVGLGADVTIIDLNPERLRQLEDIFGTSVQTLMSNPYNIAEAVKESDLVIGSVLIPGAKAPKLVTEEMVKSMQPGSVIVDVAIDQGGNFETVDHITTHDNPTYEKHGVVHYAVANMPGAVPRTSTIALTNVTIPYAVQIATKGVLKAVNDNSAIKSGVNVANGHVTYEAVAKDLGYDYVTVEEALSKESINA</sequence>
<dbReference type="SUPFAM" id="SSF52283">
    <property type="entry name" value="Formate/glycerate dehydrogenase catalytic domain-like"/>
    <property type="match status" value="1"/>
</dbReference>
<dbReference type="PROSITE" id="PS00837">
    <property type="entry name" value="ALADH_PNT_2"/>
    <property type="match status" value="1"/>
</dbReference>
<evidence type="ECO:0000313" key="12">
    <source>
        <dbReference type="EMBL" id="MDH5160676.1"/>
    </source>
</evidence>
<dbReference type="EC" id="1.4.1.1" evidence="3 6"/>
<comment type="catalytic activity">
    <reaction evidence="6">
        <text>L-alanine + NAD(+) + H2O = pyruvate + NH4(+) + NADH + H(+)</text>
        <dbReference type="Rhea" id="RHEA:18405"/>
        <dbReference type="ChEBI" id="CHEBI:15361"/>
        <dbReference type="ChEBI" id="CHEBI:15377"/>
        <dbReference type="ChEBI" id="CHEBI:15378"/>
        <dbReference type="ChEBI" id="CHEBI:28938"/>
        <dbReference type="ChEBI" id="CHEBI:57540"/>
        <dbReference type="ChEBI" id="CHEBI:57945"/>
        <dbReference type="ChEBI" id="CHEBI:57972"/>
        <dbReference type="EC" id="1.4.1.1"/>
    </reaction>
</comment>
<dbReference type="RefSeq" id="WP_251338854.1">
    <property type="nucleotide sequence ID" value="NZ_JAMATW010000004.1"/>
</dbReference>
<dbReference type="AlphaFoldDB" id="A0AAW6SPC1"/>
<dbReference type="InterPro" id="IPR036291">
    <property type="entry name" value="NAD(P)-bd_dom_sf"/>
</dbReference>
<dbReference type="InterPro" id="IPR008142">
    <property type="entry name" value="AlaDH/PNT_CS1"/>
</dbReference>
<feature type="domain" description="Alanine dehydrogenase/pyridine nucleotide transhydrogenase NAD(H)-binding" evidence="10">
    <location>
        <begin position="148"/>
        <end position="297"/>
    </location>
</feature>
<dbReference type="FunFam" id="3.40.50.720:FF:000049">
    <property type="entry name" value="Alanine dehydrogenase"/>
    <property type="match status" value="1"/>
</dbReference>
<evidence type="ECO:0000256" key="1">
    <source>
        <dbReference type="ARBA" id="ARBA00005206"/>
    </source>
</evidence>
<evidence type="ECO:0000256" key="2">
    <source>
        <dbReference type="ARBA" id="ARBA00005689"/>
    </source>
</evidence>
<gene>
    <name evidence="12" type="primary">ald</name>
    <name evidence="12" type="ORF">P5X88_06980</name>
</gene>
<feature type="binding site" evidence="9">
    <location>
        <position position="197"/>
    </location>
    <ligand>
        <name>NAD(+)</name>
        <dbReference type="ChEBI" id="CHEBI:57540"/>
    </ligand>
</feature>
<dbReference type="PROSITE" id="PS00836">
    <property type="entry name" value="ALADH_PNT_1"/>
    <property type="match status" value="1"/>
</dbReference>
<feature type="binding site" evidence="9">
    <location>
        <begin position="266"/>
        <end position="269"/>
    </location>
    <ligand>
        <name>NAD(+)</name>
        <dbReference type="ChEBI" id="CHEBI:57540"/>
    </ligand>
</feature>
<feature type="binding site" evidence="9">
    <location>
        <begin position="238"/>
        <end position="239"/>
    </location>
    <ligand>
        <name>NAD(+)</name>
        <dbReference type="ChEBI" id="CHEBI:57540"/>
    </ligand>
</feature>
<dbReference type="EMBL" id="JAROYP010000003">
    <property type="protein sequence ID" value="MDH5160676.1"/>
    <property type="molecule type" value="Genomic_DNA"/>
</dbReference>
<dbReference type="NCBIfam" id="TIGR00518">
    <property type="entry name" value="alaDH"/>
    <property type="match status" value="1"/>
</dbReference>
<dbReference type="InterPro" id="IPR008143">
    <property type="entry name" value="Ala_DH/PNT_CS2"/>
</dbReference>
<dbReference type="InterPro" id="IPR007698">
    <property type="entry name" value="AlaDH/PNT_NAD(H)-bd"/>
</dbReference>
<dbReference type="SUPFAM" id="SSF51735">
    <property type="entry name" value="NAD(P)-binding Rossmann-fold domains"/>
    <property type="match status" value="1"/>
</dbReference>
<feature type="binding site" evidence="9">
    <location>
        <position position="202"/>
    </location>
    <ligand>
        <name>NAD(+)</name>
        <dbReference type="ChEBI" id="CHEBI:57540"/>
    </ligand>
</feature>
<evidence type="ECO:0000313" key="13">
    <source>
        <dbReference type="Proteomes" id="UP001159179"/>
    </source>
</evidence>
<evidence type="ECO:0000256" key="6">
    <source>
        <dbReference type="PIRNR" id="PIRNR000183"/>
    </source>
</evidence>
<keyword evidence="4 6" id="KW-0560">Oxidoreductase</keyword>
<comment type="caution">
    <text evidence="12">The sequence shown here is derived from an EMBL/GenBank/DDBJ whole genome shotgun (WGS) entry which is preliminary data.</text>
</comment>
<dbReference type="GO" id="GO:0000286">
    <property type="term" value="F:alanine dehydrogenase activity"/>
    <property type="evidence" value="ECO:0007669"/>
    <property type="project" value="UniProtKB-UniRule"/>
</dbReference>
<dbReference type="SMART" id="SM01003">
    <property type="entry name" value="AlaDh_PNT_N"/>
    <property type="match status" value="1"/>
</dbReference>
<organism evidence="12 13">
    <name type="scientific">Heyndrickxia oleronia</name>
    <dbReference type="NCBI Taxonomy" id="38875"/>
    <lineage>
        <taxon>Bacteria</taxon>
        <taxon>Bacillati</taxon>
        <taxon>Bacillota</taxon>
        <taxon>Bacilli</taxon>
        <taxon>Bacillales</taxon>
        <taxon>Bacillaceae</taxon>
        <taxon>Heyndrickxia</taxon>
    </lineage>
</organism>